<dbReference type="PROSITE" id="PS50059">
    <property type="entry name" value="FKBP_PPIASE"/>
    <property type="match status" value="1"/>
</dbReference>
<dbReference type="AlphaFoldDB" id="A0A2H0R9B3"/>
<dbReference type="PANTHER" id="PTHR43811">
    <property type="entry name" value="FKBP-TYPE PEPTIDYL-PROLYL CIS-TRANS ISOMERASE FKPA"/>
    <property type="match status" value="1"/>
</dbReference>
<evidence type="ECO:0000256" key="2">
    <source>
        <dbReference type="ARBA" id="ARBA00006577"/>
    </source>
</evidence>
<evidence type="ECO:0000256" key="4">
    <source>
        <dbReference type="ARBA" id="ARBA00023235"/>
    </source>
</evidence>
<evidence type="ECO:0000256" key="1">
    <source>
        <dbReference type="ARBA" id="ARBA00000971"/>
    </source>
</evidence>
<dbReference type="GO" id="GO:0003755">
    <property type="term" value="F:peptidyl-prolyl cis-trans isomerase activity"/>
    <property type="evidence" value="ECO:0007669"/>
    <property type="project" value="UniProtKB-UniRule"/>
</dbReference>
<name>A0A2H0R9B3_UNCKA</name>
<reference evidence="8 9" key="1">
    <citation type="submission" date="2017-09" db="EMBL/GenBank/DDBJ databases">
        <title>Depth-based differentiation of microbial function through sediment-hosted aquifers and enrichment of novel symbionts in the deep terrestrial subsurface.</title>
        <authorList>
            <person name="Probst A.J."/>
            <person name="Ladd B."/>
            <person name="Jarett J.K."/>
            <person name="Geller-Mcgrath D.E."/>
            <person name="Sieber C.M."/>
            <person name="Emerson J.B."/>
            <person name="Anantharaman K."/>
            <person name="Thomas B.C."/>
            <person name="Malmstrom R."/>
            <person name="Stieglmeier M."/>
            <person name="Klingl A."/>
            <person name="Woyke T."/>
            <person name="Ryan C.M."/>
            <person name="Banfield J.F."/>
        </authorList>
    </citation>
    <scope>NUCLEOTIDE SEQUENCE [LARGE SCALE GENOMIC DNA]</scope>
    <source>
        <strain evidence="8">CG10_big_fil_rev_8_21_14_0_10_32_10</strain>
    </source>
</reference>
<dbReference type="PANTHER" id="PTHR43811:SF19">
    <property type="entry name" value="39 KDA FK506-BINDING NUCLEAR PROTEIN"/>
    <property type="match status" value="1"/>
</dbReference>
<dbReference type="SUPFAM" id="SSF54534">
    <property type="entry name" value="FKBP-like"/>
    <property type="match status" value="1"/>
</dbReference>
<dbReference type="EC" id="5.2.1.8" evidence="6"/>
<dbReference type="FunFam" id="3.10.50.40:FF:000006">
    <property type="entry name" value="Peptidyl-prolyl cis-trans isomerase"/>
    <property type="match status" value="1"/>
</dbReference>
<dbReference type="Gene3D" id="3.10.50.40">
    <property type="match status" value="1"/>
</dbReference>
<feature type="domain" description="PPIase FKBP-type" evidence="7">
    <location>
        <begin position="60"/>
        <end position="147"/>
    </location>
</feature>
<accession>A0A2H0R9B3</accession>
<organism evidence="8 9">
    <name type="scientific">candidate division WWE3 bacterium CG10_big_fil_rev_8_21_14_0_10_32_10</name>
    <dbReference type="NCBI Taxonomy" id="1975090"/>
    <lineage>
        <taxon>Bacteria</taxon>
        <taxon>Katanobacteria</taxon>
    </lineage>
</organism>
<evidence type="ECO:0000256" key="5">
    <source>
        <dbReference type="PROSITE-ProRule" id="PRU00277"/>
    </source>
</evidence>
<protein>
    <recommendedName>
        <fullName evidence="6">Peptidyl-prolyl cis-trans isomerase</fullName>
        <ecNumber evidence="6">5.2.1.8</ecNumber>
    </recommendedName>
</protein>
<proteinExistence type="inferred from homology"/>
<dbReference type="Pfam" id="PF00254">
    <property type="entry name" value="FKBP_C"/>
    <property type="match status" value="1"/>
</dbReference>
<keyword evidence="3 5" id="KW-0697">Rotamase</keyword>
<evidence type="ECO:0000313" key="9">
    <source>
        <dbReference type="Proteomes" id="UP000230214"/>
    </source>
</evidence>
<dbReference type="InterPro" id="IPR046357">
    <property type="entry name" value="PPIase_dom_sf"/>
</dbReference>
<comment type="similarity">
    <text evidence="2 6">Belongs to the FKBP-type PPIase family.</text>
</comment>
<dbReference type="GO" id="GO:0000785">
    <property type="term" value="C:chromatin"/>
    <property type="evidence" value="ECO:0007669"/>
    <property type="project" value="TreeGrafter"/>
</dbReference>
<dbReference type="Proteomes" id="UP000230214">
    <property type="component" value="Unassembled WGS sequence"/>
</dbReference>
<sequence>MGYTLFNKDKILKYKPEQFKEIQKKVLGESTNNPNVSGELQQNLQIEDIKVGEGDEVKQGDTIMVNYTGTLQDGTIFDSNTDPENSLEVTLETGKLIEGWVQGVPGMKVGGTRKLTIPPQLGYGEQSLGKIPASSTLIFEVTVLEIKK</sequence>
<evidence type="ECO:0000259" key="7">
    <source>
        <dbReference type="PROSITE" id="PS50059"/>
    </source>
</evidence>
<evidence type="ECO:0000256" key="3">
    <source>
        <dbReference type="ARBA" id="ARBA00023110"/>
    </source>
</evidence>
<dbReference type="InterPro" id="IPR001179">
    <property type="entry name" value="PPIase_FKBP_dom"/>
</dbReference>
<dbReference type="EMBL" id="PCXU01000039">
    <property type="protein sequence ID" value="PIR43098.1"/>
    <property type="molecule type" value="Genomic_DNA"/>
</dbReference>
<comment type="caution">
    <text evidence="8">The sequence shown here is derived from an EMBL/GenBank/DDBJ whole genome shotgun (WGS) entry which is preliminary data.</text>
</comment>
<keyword evidence="4 5" id="KW-0413">Isomerase</keyword>
<gene>
    <name evidence="8" type="ORF">COV24_04515</name>
</gene>
<comment type="catalytic activity">
    <reaction evidence="1 5 6">
        <text>[protein]-peptidylproline (omega=180) = [protein]-peptidylproline (omega=0)</text>
        <dbReference type="Rhea" id="RHEA:16237"/>
        <dbReference type="Rhea" id="RHEA-COMP:10747"/>
        <dbReference type="Rhea" id="RHEA-COMP:10748"/>
        <dbReference type="ChEBI" id="CHEBI:83833"/>
        <dbReference type="ChEBI" id="CHEBI:83834"/>
        <dbReference type="EC" id="5.2.1.8"/>
    </reaction>
</comment>
<evidence type="ECO:0000256" key="6">
    <source>
        <dbReference type="RuleBase" id="RU003915"/>
    </source>
</evidence>
<evidence type="ECO:0000313" key="8">
    <source>
        <dbReference type="EMBL" id="PIR43098.1"/>
    </source>
</evidence>